<reference evidence="10 11" key="1">
    <citation type="submission" date="2016-08" db="EMBL/GenBank/DDBJ databases">
        <title>New Insights into Marine Group III Euryarchaeota, from dark to light.</title>
        <authorList>
            <person name="Haro-Moreno J.M."/>
            <person name="Rodriguez-Valera F."/>
            <person name="Lopez-Garcia P."/>
            <person name="Moreira D."/>
            <person name="Martin-Cuadrado A.B."/>
        </authorList>
    </citation>
    <scope>NUCLEOTIDE SEQUENCE [LARGE SCALE GENOMIC DNA]</scope>
    <source>
        <strain evidence="10">CG-Epi6</strain>
    </source>
</reference>
<dbReference type="PANTHER" id="PTHR42711">
    <property type="entry name" value="ABC TRANSPORTER ATP-BINDING PROTEIN"/>
    <property type="match status" value="1"/>
</dbReference>
<dbReference type="Gene3D" id="3.40.50.300">
    <property type="entry name" value="P-loop containing nucleotide triphosphate hydrolases"/>
    <property type="match status" value="1"/>
</dbReference>
<keyword evidence="8" id="KW-0472">Membrane</keyword>
<comment type="caution">
    <text evidence="10">The sequence shown here is derived from an EMBL/GenBank/DDBJ whole genome shotgun (WGS) entry which is preliminary data.</text>
</comment>
<dbReference type="InterPro" id="IPR050763">
    <property type="entry name" value="ABC_transporter_ATP-binding"/>
</dbReference>
<evidence type="ECO:0000313" key="10">
    <source>
        <dbReference type="EMBL" id="OIR12634.1"/>
    </source>
</evidence>
<dbReference type="PROSITE" id="PS00211">
    <property type="entry name" value="ABC_TRANSPORTER_1"/>
    <property type="match status" value="1"/>
</dbReference>
<sequence>MKDSAIFAKQLSKKYGELSAVNNVDLSVPNGICFGLLGPNGAGKTTMIQMLQASSPITKGRLKVLGTDVSKESRSIRRRIGVIPQEDNLDPDFTVEYNLIVYARYYGISTEDAKNKSSKLLEKVGLTDKANEMISNLSGGMKRRLIVARGMINDPELLILDEPTTGLDPQARHSVWDQIRIFKNNGKTVLLTTHYMDEAEILCDELAIMDSGKILIRGTPKELISNIVGSDAIEFVSRSFDKGKKILDSIEAKSKLKKVSISRVSDRIIVYGEDNEEIVSDFENNPELTDVIKRRATLEDVFLKLTGRQLRD</sequence>
<dbReference type="SUPFAM" id="SSF52540">
    <property type="entry name" value="P-loop containing nucleoside triphosphate hydrolases"/>
    <property type="match status" value="1"/>
</dbReference>
<dbReference type="InterPro" id="IPR003593">
    <property type="entry name" value="AAA+_ATPase"/>
</dbReference>
<evidence type="ECO:0000313" key="11">
    <source>
        <dbReference type="Proteomes" id="UP000183403"/>
    </source>
</evidence>
<evidence type="ECO:0000256" key="2">
    <source>
        <dbReference type="ARBA" id="ARBA00005417"/>
    </source>
</evidence>
<evidence type="ECO:0000259" key="9">
    <source>
        <dbReference type="PROSITE" id="PS50893"/>
    </source>
</evidence>
<proteinExistence type="inferred from homology"/>
<dbReference type="Pfam" id="PF00005">
    <property type="entry name" value="ABC_tran"/>
    <property type="match status" value="1"/>
</dbReference>
<dbReference type="EMBL" id="MIYV01000012">
    <property type="protein sequence ID" value="OIR12634.1"/>
    <property type="molecule type" value="Genomic_DNA"/>
</dbReference>
<evidence type="ECO:0000256" key="8">
    <source>
        <dbReference type="ARBA" id="ARBA00023136"/>
    </source>
</evidence>
<dbReference type="PROSITE" id="PS50893">
    <property type="entry name" value="ABC_TRANSPORTER_2"/>
    <property type="match status" value="1"/>
</dbReference>
<dbReference type="InterPro" id="IPR027417">
    <property type="entry name" value="P-loop_NTPase"/>
</dbReference>
<dbReference type="GO" id="GO:0016887">
    <property type="term" value="F:ATP hydrolysis activity"/>
    <property type="evidence" value="ECO:0007669"/>
    <property type="project" value="InterPro"/>
</dbReference>
<evidence type="ECO:0000256" key="6">
    <source>
        <dbReference type="ARBA" id="ARBA00022840"/>
    </source>
</evidence>
<dbReference type="SMART" id="SM00382">
    <property type="entry name" value="AAA"/>
    <property type="match status" value="1"/>
</dbReference>
<dbReference type="Proteomes" id="UP000183403">
    <property type="component" value="Unassembled WGS sequence"/>
</dbReference>
<keyword evidence="4" id="KW-1003">Cell membrane</keyword>
<organism evidence="10 11">
    <name type="scientific">Marine Group III euryarchaeote CG-Epi6</name>
    <dbReference type="NCBI Taxonomy" id="1889000"/>
    <lineage>
        <taxon>Archaea</taxon>
        <taxon>Methanobacteriati</taxon>
        <taxon>Thermoplasmatota</taxon>
        <taxon>Thermoplasmata</taxon>
        <taxon>Candidatus Thermoprofundales</taxon>
    </lineage>
</organism>
<dbReference type="AlphaFoldDB" id="A0A1J5SVS1"/>
<evidence type="ECO:0000256" key="3">
    <source>
        <dbReference type="ARBA" id="ARBA00022448"/>
    </source>
</evidence>
<evidence type="ECO:0000256" key="5">
    <source>
        <dbReference type="ARBA" id="ARBA00022741"/>
    </source>
</evidence>
<comment type="subcellular location">
    <subcellularLocation>
        <location evidence="1">Cell membrane</location>
    </subcellularLocation>
</comment>
<dbReference type="InterPro" id="IPR017871">
    <property type="entry name" value="ABC_transporter-like_CS"/>
</dbReference>
<feature type="domain" description="ABC transporter" evidence="9">
    <location>
        <begin position="6"/>
        <end position="236"/>
    </location>
</feature>
<protein>
    <recommendedName>
        <fullName evidence="9">ABC transporter domain-containing protein</fullName>
    </recommendedName>
</protein>
<keyword evidence="6" id="KW-0067">ATP-binding</keyword>
<comment type="similarity">
    <text evidence="2">Belongs to the ABC transporter superfamily.</text>
</comment>
<dbReference type="PANTHER" id="PTHR42711:SF5">
    <property type="entry name" value="ABC TRANSPORTER ATP-BINDING PROTEIN NATA"/>
    <property type="match status" value="1"/>
</dbReference>
<gene>
    <name evidence="10" type="ORF">BEU03_00345</name>
</gene>
<dbReference type="GO" id="GO:0005524">
    <property type="term" value="F:ATP binding"/>
    <property type="evidence" value="ECO:0007669"/>
    <property type="project" value="UniProtKB-KW"/>
</dbReference>
<keyword evidence="5" id="KW-0547">Nucleotide-binding</keyword>
<keyword evidence="3" id="KW-0813">Transport</keyword>
<name>A0A1J5SVS1_9ARCH</name>
<evidence type="ECO:0000256" key="1">
    <source>
        <dbReference type="ARBA" id="ARBA00004236"/>
    </source>
</evidence>
<dbReference type="InterPro" id="IPR003439">
    <property type="entry name" value="ABC_transporter-like_ATP-bd"/>
</dbReference>
<keyword evidence="7" id="KW-1278">Translocase</keyword>
<evidence type="ECO:0000256" key="7">
    <source>
        <dbReference type="ARBA" id="ARBA00022967"/>
    </source>
</evidence>
<evidence type="ECO:0000256" key="4">
    <source>
        <dbReference type="ARBA" id="ARBA00022475"/>
    </source>
</evidence>
<dbReference type="GO" id="GO:0005886">
    <property type="term" value="C:plasma membrane"/>
    <property type="evidence" value="ECO:0007669"/>
    <property type="project" value="UniProtKB-SubCell"/>
</dbReference>
<accession>A0A1J5SVS1</accession>
<dbReference type="FunFam" id="3.40.50.300:FF:000589">
    <property type="entry name" value="ABC transporter, ATP-binding subunit"/>
    <property type="match status" value="1"/>
</dbReference>